<dbReference type="RefSeq" id="WP_232177908.1">
    <property type="nucleotide sequence ID" value="NZ_JAJPWV010000003.1"/>
</dbReference>
<gene>
    <name evidence="1" type="ORF">LT679_12390</name>
</gene>
<evidence type="ECO:0000313" key="1">
    <source>
        <dbReference type="EMBL" id="MCD8741406.1"/>
    </source>
</evidence>
<protein>
    <submittedName>
        <fullName evidence="1">DUF4270 domain-containing protein</fullName>
    </submittedName>
</protein>
<dbReference type="InterPro" id="IPR025366">
    <property type="entry name" value="DUF4270"/>
</dbReference>
<dbReference type="Pfam" id="PF14092">
    <property type="entry name" value="DUF4270"/>
    <property type="match status" value="1"/>
</dbReference>
<reference evidence="1 2" key="1">
    <citation type="submission" date="2021-12" db="EMBL/GenBank/DDBJ databases">
        <title>Mucilaginibacter roseus genome.</title>
        <authorList>
            <person name="Ferreira J.R."/>
            <person name="Newman J.D."/>
        </authorList>
    </citation>
    <scope>NUCLEOTIDE SEQUENCE [LARGE SCALE GENOMIC DNA]</scope>
    <source>
        <strain evidence="1 2">LMG 28454</strain>
    </source>
</reference>
<dbReference type="Proteomes" id="UP001199919">
    <property type="component" value="Unassembled WGS sequence"/>
</dbReference>
<accession>A0ABS8U6Y8</accession>
<dbReference type="EMBL" id="JAJPWV010000003">
    <property type="protein sequence ID" value="MCD8741406.1"/>
    <property type="molecule type" value="Genomic_DNA"/>
</dbReference>
<keyword evidence="2" id="KW-1185">Reference proteome</keyword>
<proteinExistence type="predicted"/>
<sequence>MRFFRLDLLTLLISLFILNSCKNPDGVGLDVDENNQLSGTLVIDTNITLNTVSEDSVVVSDLGRSTLGYFNDAELGTTESSLITDVNLPGGTAYTKPTGTVVVDSAVLMLKYSPTGFYGDSLASTYKVNVYQLNDKPLNVTYYNSKKWQHSSTVLGSKTFSARPHDTIKVTSIVDGGPDTAIRVVPQIRIKLNTDLVYSWLNSSQAAQSNLAFQNLARGLYVNIDRAGSTGTGGIIALTTGDSIAVYTTVTSGSTKDTSIVGLPISRYINEINHNYSDNVKSALSNTSNNQTAYVKGMGGLRVKIAFDKIAETLPKDAVINRAELVIVPKNGTLTPYAPLPKLTMYKSDIAKQRAYIEDMINGSANFSLLFGGNFGIPVKNEYRFLLTSYIQNLVTGKVKDYGTYIAAANESLSSTSTAPSIAATAYPTGRTILLGKNSPYRVQLKIIYTKIK</sequence>
<evidence type="ECO:0000313" key="2">
    <source>
        <dbReference type="Proteomes" id="UP001199919"/>
    </source>
</evidence>
<organism evidence="1 2">
    <name type="scientific">Mucilaginibacter roseus</name>
    <dbReference type="NCBI Taxonomy" id="1528868"/>
    <lineage>
        <taxon>Bacteria</taxon>
        <taxon>Pseudomonadati</taxon>
        <taxon>Bacteroidota</taxon>
        <taxon>Sphingobacteriia</taxon>
        <taxon>Sphingobacteriales</taxon>
        <taxon>Sphingobacteriaceae</taxon>
        <taxon>Mucilaginibacter</taxon>
    </lineage>
</organism>
<comment type="caution">
    <text evidence="1">The sequence shown here is derived from an EMBL/GenBank/DDBJ whole genome shotgun (WGS) entry which is preliminary data.</text>
</comment>
<name>A0ABS8U6Y8_9SPHI</name>